<name>A0A2I0A3F7_9ASPA</name>
<organism evidence="2 3">
    <name type="scientific">Apostasia shenzhenica</name>
    <dbReference type="NCBI Taxonomy" id="1088818"/>
    <lineage>
        <taxon>Eukaryota</taxon>
        <taxon>Viridiplantae</taxon>
        <taxon>Streptophyta</taxon>
        <taxon>Embryophyta</taxon>
        <taxon>Tracheophyta</taxon>
        <taxon>Spermatophyta</taxon>
        <taxon>Magnoliopsida</taxon>
        <taxon>Liliopsida</taxon>
        <taxon>Asparagales</taxon>
        <taxon>Orchidaceae</taxon>
        <taxon>Apostasioideae</taxon>
        <taxon>Apostasia</taxon>
    </lineage>
</organism>
<dbReference type="OrthoDB" id="786244at2759"/>
<evidence type="ECO:0000259" key="1">
    <source>
        <dbReference type="Pfam" id="PF05703"/>
    </source>
</evidence>
<sequence length="177" mass="19219">MAKPISSPNTGTRISNSNKSLMFPINSLEVETGEQKSIPQLKLDDVKVIQHHGYGCRRQFTQNWGMIYASGRNGDLRLYGLISQLSRKLTPWNGISIQKWIKEMKQKRKEEGRLQKAEVHAAVSAIAVEATDSNALKQVAVASAAALVAAQCAQVAEAIGAKSDQINSAISTGHCCN</sequence>
<dbReference type="PANTHER" id="PTHR31351">
    <property type="entry name" value="EXPRESSED PROTEIN"/>
    <property type="match status" value="1"/>
</dbReference>
<dbReference type="InterPro" id="IPR040269">
    <property type="entry name" value="VAB"/>
</dbReference>
<feature type="domain" description="VAN3-binding protein-like auxin canalisation" evidence="1">
    <location>
        <begin position="91"/>
        <end position="171"/>
    </location>
</feature>
<evidence type="ECO:0000313" key="3">
    <source>
        <dbReference type="Proteomes" id="UP000236161"/>
    </source>
</evidence>
<proteinExistence type="predicted"/>
<dbReference type="PANTHER" id="PTHR31351:SF25">
    <property type="entry name" value="AUXIN CANALIZATION PROTEIN (DUF828)"/>
    <property type="match status" value="1"/>
</dbReference>
<dbReference type="EMBL" id="KZ452032">
    <property type="protein sequence ID" value="PKA50075.1"/>
    <property type="molecule type" value="Genomic_DNA"/>
</dbReference>
<dbReference type="AlphaFoldDB" id="A0A2I0A3F7"/>
<dbReference type="Pfam" id="PF05703">
    <property type="entry name" value="Auxin_canalis"/>
    <property type="match status" value="1"/>
</dbReference>
<dbReference type="Proteomes" id="UP000236161">
    <property type="component" value="Unassembled WGS sequence"/>
</dbReference>
<keyword evidence="3" id="KW-1185">Reference proteome</keyword>
<dbReference type="InterPro" id="IPR008546">
    <property type="entry name" value="VAN3-bd-like_auxin_canal"/>
</dbReference>
<dbReference type="STRING" id="1088818.A0A2I0A3F7"/>
<evidence type="ECO:0000313" key="2">
    <source>
        <dbReference type="EMBL" id="PKA50075.1"/>
    </source>
</evidence>
<reference evidence="2 3" key="1">
    <citation type="journal article" date="2017" name="Nature">
        <title>The Apostasia genome and the evolution of orchids.</title>
        <authorList>
            <person name="Zhang G.Q."/>
            <person name="Liu K.W."/>
            <person name="Li Z."/>
            <person name="Lohaus R."/>
            <person name="Hsiao Y.Y."/>
            <person name="Niu S.C."/>
            <person name="Wang J.Y."/>
            <person name="Lin Y.C."/>
            <person name="Xu Q."/>
            <person name="Chen L.J."/>
            <person name="Yoshida K."/>
            <person name="Fujiwara S."/>
            <person name="Wang Z.W."/>
            <person name="Zhang Y.Q."/>
            <person name="Mitsuda N."/>
            <person name="Wang M."/>
            <person name="Liu G.H."/>
            <person name="Pecoraro L."/>
            <person name="Huang H.X."/>
            <person name="Xiao X.J."/>
            <person name="Lin M."/>
            <person name="Wu X.Y."/>
            <person name="Wu W.L."/>
            <person name="Chen Y.Y."/>
            <person name="Chang S.B."/>
            <person name="Sakamoto S."/>
            <person name="Ohme-Takagi M."/>
            <person name="Yagi M."/>
            <person name="Zeng S.J."/>
            <person name="Shen C.Y."/>
            <person name="Yeh C.M."/>
            <person name="Luo Y.B."/>
            <person name="Tsai W.C."/>
            <person name="Van de Peer Y."/>
            <person name="Liu Z.J."/>
        </authorList>
    </citation>
    <scope>NUCLEOTIDE SEQUENCE [LARGE SCALE GENOMIC DNA]</scope>
    <source>
        <strain evidence="3">cv. Shenzhen</strain>
        <tissue evidence="2">Stem</tissue>
    </source>
</reference>
<accession>A0A2I0A3F7</accession>
<protein>
    <recommendedName>
        <fullName evidence="1">VAN3-binding protein-like auxin canalisation domain-containing protein</fullName>
    </recommendedName>
</protein>
<gene>
    <name evidence="2" type="ORF">AXF42_Ash021106</name>
</gene>